<evidence type="ECO:0000256" key="9">
    <source>
        <dbReference type="ARBA" id="ARBA00022777"/>
    </source>
</evidence>
<dbReference type="SMART" id="SM00388">
    <property type="entry name" value="HisKA"/>
    <property type="match status" value="1"/>
</dbReference>
<evidence type="ECO:0000256" key="14">
    <source>
        <dbReference type="ARBA" id="ARBA00023136"/>
    </source>
</evidence>
<organism evidence="20 21">
    <name type="scientific">Lysinibacillus antri</name>
    <dbReference type="NCBI Taxonomy" id="2498145"/>
    <lineage>
        <taxon>Bacteria</taxon>
        <taxon>Bacillati</taxon>
        <taxon>Bacillota</taxon>
        <taxon>Bacilli</taxon>
        <taxon>Bacillales</taxon>
        <taxon>Bacillaceae</taxon>
        <taxon>Lysinibacillus</taxon>
    </lineage>
</organism>
<evidence type="ECO:0000256" key="4">
    <source>
        <dbReference type="ARBA" id="ARBA00022475"/>
    </source>
</evidence>
<feature type="domain" description="Histidine kinase" evidence="18">
    <location>
        <begin position="245"/>
        <end position="458"/>
    </location>
</feature>
<gene>
    <name evidence="20" type="ORF">EK386_08185</name>
</gene>
<accession>A0A432LCC4</accession>
<evidence type="ECO:0000256" key="7">
    <source>
        <dbReference type="ARBA" id="ARBA00022692"/>
    </source>
</evidence>
<dbReference type="GO" id="GO:0000155">
    <property type="term" value="F:phosphorelay sensor kinase activity"/>
    <property type="evidence" value="ECO:0007669"/>
    <property type="project" value="InterPro"/>
</dbReference>
<dbReference type="InterPro" id="IPR004358">
    <property type="entry name" value="Sig_transdc_His_kin-like_C"/>
</dbReference>
<dbReference type="Pfam" id="PF02518">
    <property type="entry name" value="HATPase_c"/>
    <property type="match status" value="1"/>
</dbReference>
<dbReference type="Pfam" id="PF00512">
    <property type="entry name" value="HisKA"/>
    <property type="match status" value="1"/>
</dbReference>
<evidence type="ECO:0000256" key="13">
    <source>
        <dbReference type="ARBA" id="ARBA00023026"/>
    </source>
</evidence>
<keyword evidence="8" id="KW-0547">Nucleotide-binding</keyword>
<dbReference type="EMBL" id="RYYR01000009">
    <property type="protein sequence ID" value="RUL53537.1"/>
    <property type="molecule type" value="Genomic_DNA"/>
</dbReference>
<dbReference type="Gene3D" id="3.30.565.10">
    <property type="entry name" value="Histidine kinase-like ATPase, C-terminal domain"/>
    <property type="match status" value="1"/>
</dbReference>
<dbReference type="SMART" id="SM00387">
    <property type="entry name" value="HATPase_c"/>
    <property type="match status" value="1"/>
</dbReference>
<dbReference type="PRINTS" id="PR00344">
    <property type="entry name" value="BCTRLSENSOR"/>
</dbReference>
<dbReference type="Proteomes" id="UP000287910">
    <property type="component" value="Unassembled WGS sequence"/>
</dbReference>
<keyword evidence="14 17" id="KW-0472">Membrane</keyword>
<dbReference type="SUPFAM" id="SSF158472">
    <property type="entry name" value="HAMP domain-like"/>
    <property type="match status" value="1"/>
</dbReference>
<dbReference type="InterPro" id="IPR003660">
    <property type="entry name" value="HAMP_dom"/>
</dbReference>
<dbReference type="InterPro" id="IPR050398">
    <property type="entry name" value="HssS/ArlS-like"/>
</dbReference>
<keyword evidence="6" id="KW-0808">Transferase</keyword>
<evidence type="ECO:0000256" key="15">
    <source>
        <dbReference type="ARBA" id="ARBA00037219"/>
    </source>
</evidence>
<feature type="transmembrane region" description="Helical" evidence="17">
    <location>
        <begin position="7"/>
        <end position="31"/>
    </location>
</feature>
<dbReference type="SUPFAM" id="SSF47384">
    <property type="entry name" value="Homodimeric domain of signal transducing histidine kinase"/>
    <property type="match status" value="1"/>
</dbReference>
<evidence type="ECO:0000256" key="16">
    <source>
        <dbReference type="ARBA" id="ARBA00040841"/>
    </source>
</evidence>
<keyword evidence="11 17" id="KW-1133">Transmembrane helix</keyword>
<proteinExistence type="predicted"/>
<evidence type="ECO:0000256" key="17">
    <source>
        <dbReference type="SAM" id="Phobius"/>
    </source>
</evidence>
<evidence type="ECO:0000259" key="18">
    <source>
        <dbReference type="PROSITE" id="PS50109"/>
    </source>
</evidence>
<reference evidence="20 21" key="1">
    <citation type="submission" date="2018-12" db="EMBL/GenBank/DDBJ databases">
        <title>Lysinibacillus antri sp. nov., isolated from a cave soil.</title>
        <authorList>
            <person name="Narsing Rao M.P."/>
            <person name="Zhang H."/>
            <person name="Dong Z.-Y."/>
            <person name="Niu X.-K."/>
            <person name="Zhang K."/>
            <person name="Fang B.-Z."/>
            <person name="Kang Y.-Q."/>
            <person name="Xiao M."/>
            <person name="Li W.-J."/>
        </authorList>
    </citation>
    <scope>NUCLEOTIDE SEQUENCE [LARGE SCALE GENOMIC DNA]</scope>
    <source>
        <strain evidence="20 21">SYSU K30002</strain>
    </source>
</reference>
<keyword evidence="21" id="KW-1185">Reference proteome</keyword>
<evidence type="ECO:0000256" key="6">
    <source>
        <dbReference type="ARBA" id="ARBA00022679"/>
    </source>
</evidence>
<keyword evidence="10" id="KW-0067">ATP-binding</keyword>
<evidence type="ECO:0000256" key="3">
    <source>
        <dbReference type="ARBA" id="ARBA00012438"/>
    </source>
</evidence>
<evidence type="ECO:0000313" key="21">
    <source>
        <dbReference type="Proteomes" id="UP000287910"/>
    </source>
</evidence>
<comment type="subcellular location">
    <subcellularLocation>
        <location evidence="2">Cell membrane</location>
        <topology evidence="2">Multi-pass membrane protein</topology>
    </subcellularLocation>
</comment>
<evidence type="ECO:0000256" key="10">
    <source>
        <dbReference type="ARBA" id="ARBA00022840"/>
    </source>
</evidence>
<comment type="caution">
    <text evidence="20">The sequence shown here is derived from an EMBL/GenBank/DDBJ whole genome shotgun (WGS) entry which is preliminary data.</text>
</comment>
<dbReference type="InterPro" id="IPR036097">
    <property type="entry name" value="HisK_dim/P_sf"/>
</dbReference>
<keyword evidence="12" id="KW-0902">Two-component regulatory system</keyword>
<dbReference type="FunFam" id="1.10.287.130:FF:000001">
    <property type="entry name" value="Two-component sensor histidine kinase"/>
    <property type="match status" value="1"/>
</dbReference>
<feature type="transmembrane region" description="Helical" evidence="17">
    <location>
        <begin position="161"/>
        <end position="184"/>
    </location>
</feature>
<dbReference type="Gene3D" id="6.10.340.10">
    <property type="match status" value="1"/>
</dbReference>
<dbReference type="InterPro" id="IPR003661">
    <property type="entry name" value="HisK_dim/P_dom"/>
</dbReference>
<dbReference type="InterPro" id="IPR003594">
    <property type="entry name" value="HATPase_dom"/>
</dbReference>
<dbReference type="Gene3D" id="1.10.287.130">
    <property type="match status" value="1"/>
</dbReference>
<evidence type="ECO:0000256" key="11">
    <source>
        <dbReference type="ARBA" id="ARBA00022989"/>
    </source>
</evidence>
<dbReference type="CDD" id="cd00082">
    <property type="entry name" value="HisKA"/>
    <property type="match status" value="1"/>
</dbReference>
<dbReference type="RefSeq" id="WP_126658677.1">
    <property type="nucleotide sequence ID" value="NZ_RYYR01000009.1"/>
</dbReference>
<protein>
    <recommendedName>
        <fullName evidence="16">Heme sensor protein HssS</fullName>
        <ecNumber evidence="3">2.7.13.3</ecNumber>
    </recommendedName>
</protein>
<evidence type="ECO:0000256" key="8">
    <source>
        <dbReference type="ARBA" id="ARBA00022741"/>
    </source>
</evidence>
<evidence type="ECO:0000256" key="12">
    <source>
        <dbReference type="ARBA" id="ARBA00023012"/>
    </source>
</evidence>
<dbReference type="Pfam" id="PF00672">
    <property type="entry name" value="HAMP"/>
    <property type="match status" value="1"/>
</dbReference>
<comment type="catalytic activity">
    <reaction evidence="1">
        <text>ATP + protein L-histidine = ADP + protein N-phospho-L-histidine.</text>
        <dbReference type="EC" id="2.7.13.3"/>
    </reaction>
</comment>
<dbReference type="FunFam" id="3.30.565.10:FF:000006">
    <property type="entry name" value="Sensor histidine kinase WalK"/>
    <property type="match status" value="1"/>
</dbReference>
<keyword evidence="9 20" id="KW-0418">Kinase</keyword>
<dbReference type="PROSITE" id="PS50109">
    <property type="entry name" value="HIS_KIN"/>
    <property type="match status" value="1"/>
</dbReference>
<dbReference type="PROSITE" id="PS50885">
    <property type="entry name" value="HAMP"/>
    <property type="match status" value="1"/>
</dbReference>
<evidence type="ECO:0000256" key="1">
    <source>
        <dbReference type="ARBA" id="ARBA00000085"/>
    </source>
</evidence>
<dbReference type="EC" id="2.7.13.3" evidence="3"/>
<dbReference type="GO" id="GO:0005524">
    <property type="term" value="F:ATP binding"/>
    <property type="evidence" value="ECO:0007669"/>
    <property type="project" value="UniProtKB-KW"/>
</dbReference>
<keyword evidence="13" id="KW-0843">Virulence</keyword>
<keyword evidence="7 17" id="KW-0812">Transmembrane</keyword>
<keyword evidence="5" id="KW-0597">Phosphoprotein</keyword>
<name>A0A432LCC4_9BACI</name>
<comment type="function">
    <text evidence="15">Member of the two-component regulatory system HssS/HssR involved in intracellular heme homeostasis and tempering of staphylococcal virulence. HssS functions as a heme sensor histidine kinase which is autophosphorylated at a histidine residue and transfers its phosphate group to an aspartate residue of HssR. HssR/HssS activates the expression of hrtAB, an efflux pump, in response to extracellular heme, hemin, hemoglobin or blood.</text>
</comment>
<dbReference type="SUPFAM" id="SSF55874">
    <property type="entry name" value="ATPase domain of HSP90 chaperone/DNA topoisomerase II/histidine kinase"/>
    <property type="match status" value="1"/>
</dbReference>
<sequence length="458" mass="52508">MKTLYKQYIVVTLVVIFASLTLSIFLLGQIYNNQIRVDTDEKNLEIALEVTEIVETMPAERMDEYFQSVAKLGYQIVIVDGNKEITNYGNEFAKTKLNNEMLALVGSNAIYHGIRNYKQKFSIMNHYANDIQNTVGVPFRIDNKNYAMFIRMDNASSFTEMHYLIVGFLLISAIIIFVAMILLARQLVQPLKQLQRATEQIAQENYDIDLKIKRNDELGQLALHFQKMAQRLAENDQLKKDFINNVSHDFQSPLLNIQGYANVLKDADNTEEERVQYLGIIESETKRLSALTKQLLLLSSLDQKNLPIKKQTFSLDQQLKELLFAKRWKLDDKQIELMYELEPIEIYADQHLLEQVWDNLLSNAISYSEVKGKIVVTCSREEHTVVVSIRDYGIGIPKDALERVKERFYRVDTSRSSQGSGLGLAIVTEIVGRHDGELVIESELGKGTNVTVRLLARN</sequence>
<evidence type="ECO:0000256" key="5">
    <source>
        <dbReference type="ARBA" id="ARBA00022553"/>
    </source>
</evidence>
<dbReference type="PANTHER" id="PTHR45528">
    <property type="entry name" value="SENSOR HISTIDINE KINASE CPXA"/>
    <property type="match status" value="1"/>
</dbReference>
<dbReference type="CDD" id="cd00075">
    <property type="entry name" value="HATPase"/>
    <property type="match status" value="1"/>
</dbReference>
<evidence type="ECO:0000259" key="19">
    <source>
        <dbReference type="PROSITE" id="PS50885"/>
    </source>
</evidence>
<evidence type="ECO:0000313" key="20">
    <source>
        <dbReference type="EMBL" id="RUL53537.1"/>
    </source>
</evidence>
<dbReference type="GO" id="GO:0005886">
    <property type="term" value="C:plasma membrane"/>
    <property type="evidence" value="ECO:0007669"/>
    <property type="project" value="UniProtKB-SubCell"/>
</dbReference>
<dbReference type="SMART" id="SM00304">
    <property type="entry name" value="HAMP"/>
    <property type="match status" value="1"/>
</dbReference>
<keyword evidence="4" id="KW-1003">Cell membrane</keyword>
<dbReference type="InterPro" id="IPR036890">
    <property type="entry name" value="HATPase_C_sf"/>
</dbReference>
<dbReference type="PANTHER" id="PTHR45528:SF11">
    <property type="entry name" value="HISTIDINE KINASE"/>
    <property type="match status" value="1"/>
</dbReference>
<evidence type="ECO:0000256" key="2">
    <source>
        <dbReference type="ARBA" id="ARBA00004651"/>
    </source>
</evidence>
<feature type="domain" description="HAMP" evidence="19">
    <location>
        <begin position="185"/>
        <end position="237"/>
    </location>
</feature>
<dbReference type="AlphaFoldDB" id="A0A432LCC4"/>
<dbReference type="InterPro" id="IPR005467">
    <property type="entry name" value="His_kinase_dom"/>
</dbReference>
<dbReference type="CDD" id="cd06225">
    <property type="entry name" value="HAMP"/>
    <property type="match status" value="1"/>
</dbReference>